<evidence type="ECO:0000256" key="12">
    <source>
        <dbReference type="ARBA" id="ARBA00023136"/>
    </source>
</evidence>
<keyword evidence="5 18" id="KW-0812">Transmembrane</keyword>
<gene>
    <name evidence="22" type="ORF">E6C27_scaffold501G002080</name>
</gene>
<evidence type="ECO:0000256" key="17">
    <source>
        <dbReference type="PROSITE-ProRule" id="PRU10141"/>
    </source>
</evidence>
<keyword evidence="12 18" id="KW-0472">Membrane</keyword>
<name>A0A5A7V159_CUCMM</name>
<sequence>MKTGSPLRLLILIGALLLLHSSTVADPRSRTAKILCSTVLEHNTTAFVPNFVATMQIISDQMRTGGFGVAVVGKGPDANYGLAQCYGDLSLMDCVLCYAEARTVLPQCFPYNGGRIFLDGCFMRAENYSFYDEFAGPLDRAVCGNNSITNSIFRQSARQAAARAIETAPNNGGYARIQVAPPGTSNASVYLLAQCWRNLNRTSCTSCLQNASASILKCLPRSEARALNTGCFMRYSNVDFLNAEASASRSRGTIIEIVVSLVSSVAVLVVGVLIGIYVWNNRYVKKKRRGSNDANKMAKTLNNSSLNFKYSTLEKATGSFAEANKLGQGGFGTVYKAILSDGREIAVKRLFFNNKHRAADFYNEVNIISSVEHKNLVRLLGCSCSGPESLLVYEYLANKSLDRFIFETFILISLKKLKLHADRDRGKVLNWEKRYDIIVGTVEGLAYLHENSKTKIIHRDIKASNILLDSKLRAKIADFGLARSFEEDESHISTAIAGTLGYMAPEYLAHGQLTEKADVYSFGVVLLETVTGIQNSRSKTSDYLESIVLIAWKHFQSGTTERILDPNLMVEEDRSTKEEILRVVQIGLLCTQESASLRPTMSKVLQMLMKKEEKLPTPTNPPFMDERTMELNDTSEDPSCFNLTEACSSAATVTHSSFHPRNPDSMGIQLVYASKYILFSVITLLLLQATSILGKPRDRTVRVICGKELEHNTTAYVPNFFGSMEKVRQQIRTSGFGTAGTGIGPDASYGLAQCHGDLSSLECVLCHSQARTMLPQCFPFNGGRAFIDGCFLRFENYSFFDEYKGPEDTAICGNFTQNDPNYRQAATEAVMQVVNGAPDNRGFAKARMAVAGMANESAAYALGQCWRSLNRSSCSTCLQIASASMLRCLPRSEARALNTGCFMRYSNTDFLNQDIKNSSRGGTRTELIVSVLSSVVVLIIGLAIGTYIWKRRYIKKKRKGKAASSTDVKKLAKTLQDSNLEFKYSTLEKATNNFSLDNKIGQGGFGSVYKGTLSDGREIAVKRFFYDNRHRAADFYNEVNMISSVEHKNLVRLLGCSCSGPESLLVYEFLPNKSLDRFIFDLTLTFSKNYTDTSNSRALDWDKRYNIITGTVEGLIYLHENPKFKIIHRDIKASNILLDLKYQAKIADFGLARSFQESKSHISTAVAGTLGYMAPEYLAYGQLSEKADVYSFGVLLLEIVTGLQYSGIQVSGNIESLVTAIWRHFQAGTVERLFDPSLNLQNHYNKKVKGEVVRVVHIGLLCIQEIPSLRPTMSKVLRMLTMEEEHLPPPTKPPFMDEMTMELDDSCKYSRCYSNTEGSSTATVGHSSFYPR</sequence>
<dbReference type="PROSITE" id="PS00108">
    <property type="entry name" value="PROTEIN_KINASE_ST"/>
    <property type="match status" value="2"/>
</dbReference>
<feature type="domain" description="Gnk2-homologous" evidence="21">
    <location>
        <begin position="698"/>
        <end position="799"/>
    </location>
</feature>
<feature type="domain" description="Protein kinase" evidence="20">
    <location>
        <begin position="994"/>
        <end position="1296"/>
    </location>
</feature>
<keyword evidence="8 17" id="KW-0547">Nucleotide-binding</keyword>
<proteinExistence type="predicted"/>
<feature type="domain" description="Protein kinase" evidence="20">
    <location>
        <begin position="320"/>
        <end position="624"/>
    </location>
</feature>
<comment type="caution">
    <text evidence="22">The sequence shown here is derived from an EMBL/GenBank/DDBJ whole genome shotgun (WGS) entry which is preliminary data.</text>
</comment>
<dbReference type="OrthoDB" id="1908121at2759"/>
<evidence type="ECO:0000256" key="5">
    <source>
        <dbReference type="ARBA" id="ARBA00022692"/>
    </source>
</evidence>
<evidence type="ECO:0000256" key="18">
    <source>
        <dbReference type="SAM" id="Phobius"/>
    </source>
</evidence>
<feature type="transmembrane region" description="Helical" evidence="18">
    <location>
        <begin position="676"/>
        <end position="694"/>
    </location>
</feature>
<dbReference type="CDD" id="cd14066">
    <property type="entry name" value="STKc_IRAK"/>
    <property type="match status" value="2"/>
</dbReference>
<keyword evidence="2" id="KW-0723">Serine/threonine-protein kinase</keyword>
<dbReference type="Gene3D" id="1.10.510.10">
    <property type="entry name" value="Transferase(Phosphotransferase) domain 1"/>
    <property type="match status" value="2"/>
</dbReference>
<comment type="catalytic activity">
    <reaction evidence="16">
        <text>L-threonyl-[protein] + ATP = O-phospho-L-threonyl-[protein] + ADP + H(+)</text>
        <dbReference type="Rhea" id="RHEA:46608"/>
        <dbReference type="Rhea" id="RHEA-COMP:11060"/>
        <dbReference type="Rhea" id="RHEA-COMP:11605"/>
        <dbReference type="ChEBI" id="CHEBI:15378"/>
        <dbReference type="ChEBI" id="CHEBI:30013"/>
        <dbReference type="ChEBI" id="CHEBI:30616"/>
        <dbReference type="ChEBI" id="CHEBI:61977"/>
        <dbReference type="ChEBI" id="CHEBI:456216"/>
    </reaction>
</comment>
<feature type="domain" description="Gnk2-homologous" evidence="21">
    <location>
        <begin position="29"/>
        <end position="130"/>
    </location>
</feature>
<evidence type="ECO:0000313" key="22">
    <source>
        <dbReference type="EMBL" id="KAA0061070.1"/>
    </source>
</evidence>
<accession>A0A5A7V159</accession>
<feature type="signal peptide" evidence="19">
    <location>
        <begin position="1"/>
        <end position="25"/>
    </location>
</feature>
<feature type="transmembrane region" description="Helical" evidence="18">
    <location>
        <begin position="257"/>
        <end position="279"/>
    </location>
</feature>
<evidence type="ECO:0000256" key="1">
    <source>
        <dbReference type="ARBA" id="ARBA00004167"/>
    </source>
</evidence>
<feature type="chain" id="PRO_5023133251" evidence="19">
    <location>
        <begin position="26"/>
        <end position="1332"/>
    </location>
</feature>
<dbReference type="Gene3D" id="3.30.200.20">
    <property type="entry name" value="Phosphorylase Kinase, domain 1"/>
    <property type="match status" value="2"/>
</dbReference>
<evidence type="ECO:0000256" key="9">
    <source>
        <dbReference type="ARBA" id="ARBA00022777"/>
    </source>
</evidence>
<dbReference type="FunFam" id="3.30.200.20:FF:001208">
    <property type="entry name" value="Putative DUF26-domain receptor-like protein kinase family protein"/>
    <property type="match status" value="2"/>
</dbReference>
<keyword evidence="10 17" id="KW-0067">ATP-binding</keyword>
<dbReference type="PROSITE" id="PS51473">
    <property type="entry name" value="GNK2"/>
    <property type="match status" value="4"/>
</dbReference>
<comment type="catalytic activity">
    <reaction evidence="15">
        <text>L-seryl-[protein] + ATP = O-phospho-L-seryl-[protein] + ADP + H(+)</text>
        <dbReference type="Rhea" id="RHEA:17989"/>
        <dbReference type="Rhea" id="RHEA-COMP:9863"/>
        <dbReference type="Rhea" id="RHEA-COMP:11604"/>
        <dbReference type="ChEBI" id="CHEBI:15378"/>
        <dbReference type="ChEBI" id="CHEBI:29999"/>
        <dbReference type="ChEBI" id="CHEBI:30616"/>
        <dbReference type="ChEBI" id="CHEBI:83421"/>
        <dbReference type="ChEBI" id="CHEBI:456216"/>
    </reaction>
</comment>
<dbReference type="EMBL" id="SSTE01005103">
    <property type="protein sequence ID" value="KAA0061070.1"/>
    <property type="molecule type" value="Genomic_DNA"/>
</dbReference>
<dbReference type="FunFam" id="3.30.430.20:FF:000015">
    <property type="entry name" value="Cysteine-rich receptor-like protein kinase 3"/>
    <property type="match status" value="2"/>
</dbReference>
<dbReference type="FunFam" id="1.10.510.10:FF:000336">
    <property type="entry name" value="Cysteine-rich receptor-like protein kinase 2"/>
    <property type="match status" value="2"/>
</dbReference>
<evidence type="ECO:0000259" key="20">
    <source>
        <dbReference type="PROSITE" id="PS50011"/>
    </source>
</evidence>
<dbReference type="PANTHER" id="PTHR47973">
    <property type="entry name" value="CYSTEINE-RICH RECEPTOR-LIKE PROTEIN KINASE 3"/>
    <property type="match status" value="1"/>
</dbReference>
<dbReference type="InterPro" id="IPR000719">
    <property type="entry name" value="Prot_kinase_dom"/>
</dbReference>
<evidence type="ECO:0000256" key="11">
    <source>
        <dbReference type="ARBA" id="ARBA00022989"/>
    </source>
</evidence>
<organism evidence="22 23">
    <name type="scientific">Cucumis melo var. makuwa</name>
    <name type="common">Oriental melon</name>
    <dbReference type="NCBI Taxonomy" id="1194695"/>
    <lineage>
        <taxon>Eukaryota</taxon>
        <taxon>Viridiplantae</taxon>
        <taxon>Streptophyta</taxon>
        <taxon>Embryophyta</taxon>
        <taxon>Tracheophyta</taxon>
        <taxon>Spermatophyta</taxon>
        <taxon>Magnoliopsida</taxon>
        <taxon>eudicotyledons</taxon>
        <taxon>Gunneridae</taxon>
        <taxon>Pentapetalae</taxon>
        <taxon>rosids</taxon>
        <taxon>fabids</taxon>
        <taxon>Cucurbitales</taxon>
        <taxon>Cucurbitaceae</taxon>
        <taxon>Benincaseae</taxon>
        <taxon>Cucumis</taxon>
    </lineage>
</organism>
<dbReference type="GO" id="GO:0004674">
    <property type="term" value="F:protein serine/threonine kinase activity"/>
    <property type="evidence" value="ECO:0007669"/>
    <property type="project" value="UniProtKB-KW"/>
</dbReference>
<dbReference type="FunFam" id="3.30.430.20:FF:000005">
    <property type="entry name" value="Cysteine-rich receptor-like protein kinase 2"/>
    <property type="match status" value="2"/>
</dbReference>
<evidence type="ECO:0000256" key="15">
    <source>
        <dbReference type="ARBA" id="ARBA00047558"/>
    </source>
</evidence>
<feature type="binding site" evidence="17">
    <location>
        <position position="348"/>
    </location>
    <ligand>
        <name>ATP</name>
        <dbReference type="ChEBI" id="CHEBI:30616"/>
    </ligand>
</feature>
<evidence type="ECO:0000259" key="21">
    <source>
        <dbReference type="PROSITE" id="PS51473"/>
    </source>
</evidence>
<dbReference type="InterPro" id="IPR002902">
    <property type="entry name" value="GNK2"/>
</dbReference>
<dbReference type="Proteomes" id="UP000321393">
    <property type="component" value="Unassembled WGS sequence"/>
</dbReference>
<comment type="subcellular location">
    <subcellularLocation>
        <location evidence="1">Membrane</location>
        <topology evidence="1">Single-pass membrane protein</topology>
    </subcellularLocation>
</comment>
<dbReference type="GO" id="GO:0016020">
    <property type="term" value="C:membrane"/>
    <property type="evidence" value="ECO:0007669"/>
    <property type="project" value="UniProtKB-SubCell"/>
</dbReference>
<dbReference type="InterPro" id="IPR011009">
    <property type="entry name" value="Kinase-like_dom_sf"/>
</dbReference>
<dbReference type="Gene3D" id="3.30.430.20">
    <property type="entry name" value="Gnk2 domain, C-X8-C-X2-C motif"/>
    <property type="match status" value="4"/>
</dbReference>
<evidence type="ECO:0000256" key="6">
    <source>
        <dbReference type="ARBA" id="ARBA00022729"/>
    </source>
</evidence>
<keyword evidence="9 22" id="KW-0418">Kinase</keyword>
<dbReference type="CDD" id="cd23509">
    <property type="entry name" value="Gnk2-like"/>
    <property type="match status" value="4"/>
</dbReference>
<keyword evidence="3" id="KW-0597">Phosphoprotein</keyword>
<evidence type="ECO:0000256" key="7">
    <source>
        <dbReference type="ARBA" id="ARBA00022737"/>
    </source>
</evidence>
<evidence type="ECO:0000256" key="2">
    <source>
        <dbReference type="ARBA" id="ARBA00022527"/>
    </source>
</evidence>
<dbReference type="GO" id="GO:0005524">
    <property type="term" value="F:ATP binding"/>
    <property type="evidence" value="ECO:0007669"/>
    <property type="project" value="UniProtKB-UniRule"/>
</dbReference>
<evidence type="ECO:0000256" key="3">
    <source>
        <dbReference type="ARBA" id="ARBA00022553"/>
    </source>
</evidence>
<dbReference type="Pfam" id="PF00069">
    <property type="entry name" value="Pkinase"/>
    <property type="match status" value="2"/>
</dbReference>
<evidence type="ECO:0000313" key="23">
    <source>
        <dbReference type="Proteomes" id="UP000321393"/>
    </source>
</evidence>
<keyword evidence="11 18" id="KW-1133">Transmembrane helix</keyword>
<feature type="domain" description="Gnk2-homologous" evidence="21">
    <location>
        <begin position="135"/>
        <end position="240"/>
    </location>
</feature>
<evidence type="ECO:0000256" key="13">
    <source>
        <dbReference type="ARBA" id="ARBA00023170"/>
    </source>
</evidence>
<keyword evidence="4" id="KW-0808">Transferase</keyword>
<dbReference type="InterPro" id="IPR017441">
    <property type="entry name" value="Protein_kinase_ATP_BS"/>
</dbReference>
<dbReference type="InterPro" id="IPR052059">
    <property type="entry name" value="CR_Ser/Thr_kinase"/>
</dbReference>
<keyword evidence="14" id="KW-0325">Glycoprotein</keyword>
<dbReference type="SUPFAM" id="SSF56112">
    <property type="entry name" value="Protein kinase-like (PK-like)"/>
    <property type="match status" value="2"/>
</dbReference>
<feature type="binding site" evidence="17">
    <location>
        <position position="1022"/>
    </location>
    <ligand>
        <name>ATP</name>
        <dbReference type="ChEBI" id="CHEBI:30616"/>
    </ligand>
</feature>
<dbReference type="InterPro" id="IPR008271">
    <property type="entry name" value="Ser/Thr_kinase_AS"/>
</dbReference>
<dbReference type="PROSITE" id="PS00107">
    <property type="entry name" value="PROTEIN_KINASE_ATP"/>
    <property type="match status" value="2"/>
</dbReference>
<dbReference type="PROSITE" id="PS50011">
    <property type="entry name" value="PROTEIN_KINASE_DOM"/>
    <property type="match status" value="2"/>
</dbReference>
<evidence type="ECO:0000256" key="19">
    <source>
        <dbReference type="SAM" id="SignalP"/>
    </source>
</evidence>
<evidence type="ECO:0000256" key="10">
    <source>
        <dbReference type="ARBA" id="ARBA00022840"/>
    </source>
</evidence>
<dbReference type="SMART" id="SM00220">
    <property type="entry name" value="S_TKc"/>
    <property type="match status" value="2"/>
</dbReference>
<keyword evidence="13 22" id="KW-0675">Receptor</keyword>
<reference evidence="22 23" key="1">
    <citation type="submission" date="2019-08" db="EMBL/GenBank/DDBJ databases">
        <title>Draft genome sequences of two oriental melons (Cucumis melo L. var makuwa).</title>
        <authorList>
            <person name="Kwon S.-Y."/>
        </authorList>
    </citation>
    <scope>NUCLEOTIDE SEQUENCE [LARGE SCALE GENOMIC DNA]</scope>
    <source>
        <strain evidence="23">cv. SW 3</strain>
        <tissue evidence="22">Leaf</tissue>
    </source>
</reference>
<evidence type="ECO:0000256" key="8">
    <source>
        <dbReference type="ARBA" id="ARBA00022741"/>
    </source>
</evidence>
<keyword evidence="6 19" id="KW-0732">Signal</keyword>
<evidence type="ECO:0000256" key="16">
    <source>
        <dbReference type="ARBA" id="ARBA00047951"/>
    </source>
</evidence>
<evidence type="ECO:0000256" key="14">
    <source>
        <dbReference type="ARBA" id="ARBA00023180"/>
    </source>
</evidence>
<evidence type="ECO:0000256" key="4">
    <source>
        <dbReference type="ARBA" id="ARBA00022679"/>
    </source>
</evidence>
<protein>
    <submittedName>
        <fullName evidence="22">Cysteine-rich receptor-like protein kinase 2 isoform X2</fullName>
    </submittedName>
</protein>
<dbReference type="Pfam" id="PF01657">
    <property type="entry name" value="Stress-antifung"/>
    <property type="match status" value="4"/>
</dbReference>
<keyword evidence="7" id="KW-0677">Repeat</keyword>
<feature type="domain" description="Gnk2-homologous" evidence="21">
    <location>
        <begin position="803"/>
        <end position="910"/>
    </location>
</feature>
<dbReference type="InterPro" id="IPR038408">
    <property type="entry name" value="GNK2_sf"/>
</dbReference>
<feature type="transmembrane region" description="Helical" evidence="18">
    <location>
        <begin position="927"/>
        <end position="949"/>
    </location>
</feature>